<dbReference type="HOGENOM" id="CLU_049749_2_1_1"/>
<dbReference type="Proteomes" id="UP000027920">
    <property type="component" value="Unassembled WGS sequence"/>
</dbReference>
<organism evidence="1 2">
    <name type="scientific">Exophiala aquamarina CBS 119918</name>
    <dbReference type="NCBI Taxonomy" id="1182545"/>
    <lineage>
        <taxon>Eukaryota</taxon>
        <taxon>Fungi</taxon>
        <taxon>Dikarya</taxon>
        <taxon>Ascomycota</taxon>
        <taxon>Pezizomycotina</taxon>
        <taxon>Eurotiomycetes</taxon>
        <taxon>Chaetothyriomycetidae</taxon>
        <taxon>Chaetothyriales</taxon>
        <taxon>Herpotrichiellaceae</taxon>
        <taxon>Exophiala</taxon>
    </lineage>
</organism>
<dbReference type="RefSeq" id="XP_013261712.1">
    <property type="nucleotide sequence ID" value="XM_013406258.1"/>
</dbReference>
<dbReference type="Gene3D" id="3.40.50.150">
    <property type="entry name" value="Vaccinia Virus protein VP39"/>
    <property type="match status" value="1"/>
</dbReference>
<dbReference type="SUPFAM" id="SSF53335">
    <property type="entry name" value="S-adenosyl-L-methionine-dependent methyltransferases"/>
    <property type="match status" value="1"/>
</dbReference>
<gene>
    <name evidence="1" type="ORF">A1O9_03966</name>
</gene>
<dbReference type="InterPro" id="IPR029063">
    <property type="entry name" value="SAM-dependent_MTases_sf"/>
</dbReference>
<dbReference type="VEuPathDB" id="FungiDB:A1O9_03966"/>
<dbReference type="OrthoDB" id="6329284at2759"/>
<reference evidence="1 2" key="1">
    <citation type="submission" date="2013-03" db="EMBL/GenBank/DDBJ databases">
        <title>The Genome Sequence of Exophiala aquamarina CBS 119918.</title>
        <authorList>
            <consortium name="The Broad Institute Genomics Platform"/>
            <person name="Cuomo C."/>
            <person name="de Hoog S."/>
            <person name="Gorbushina A."/>
            <person name="Walker B."/>
            <person name="Young S.K."/>
            <person name="Zeng Q."/>
            <person name="Gargeya S."/>
            <person name="Fitzgerald M."/>
            <person name="Haas B."/>
            <person name="Abouelleil A."/>
            <person name="Allen A.W."/>
            <person name="Alvarado L."/>
            <person name="Arachchi H.M."/>
            <person name="Berlin A.M."/>
            <person name="Chapman S.B."/>
            <person name="Gainer-Dewar J."/>
            <person name="Goldberg J."/>
            <person name="Griggs A."/>
            <person name="Gujja S."/>
            <person name="Hansen M."/>
            <person name="Howarth C."/>
            <person name="Imamovic A."/>
            <person name="Ireland A."/>
            <person name="Larimer J."/>
            <person name="McCowan C."/>
            <person name="Murphy C."/>
            <person name="Pearson M."/>
            <person name="Poon T.W."/>
            <person name="Priest M."/>
            <person name="Roberts A."/>
            <person name="Saif S."/>
            <person name="Shea T."/>
            <person name="Sisk P."/>
            <person name="Sykes S."/>
            <person name="Wortman J."/>
            <person name="Nusbaum C."/>
            <person name="Birren B."/>
        </authorList>
    </citation>
    <scope>NUCLEOTIDE SEQUENCE [LARGE SCALE GENOMIC DNA]</scope>
    <source>
        <strain evidence="1 2">CBS 119918</strain>
    </source>
</reference>
<evidence type="ECO:0000313" key="2">
    <source>
        <dbReference type="Proteomes" id="UP000027920"/>
    </source>
</evidence>
<dbReference type="EMBL" id="AMGV01000003">
    <property type="protein sequence ID" value="KEF59122.1"/>
    <property type="molecule type" value="Genomic_DNA"/>
</dbReference>
<sequence>MSEILAPEAIAKQALSIWDTNASCWDDTMRNSGNDYWTVLEMPALREMAELKHGDCSLDLATGNGLVARWLVEEGSVAVLATDGSMPMIDHAVRRTSEWATAHGKQRENKITYQQLNPVASDEIDQFVQKQSEMKPNGFDIITINMAIMDIPDLSPLALLVSKILKPHTGRFIATILHPLFFTSGAPRHIEASEDPEGNCIISWSILVSEYLNVPPRRIAPIRSDQPAKQIAFHRPLHELLAPFFAEDLVMDRLTEPNFDETFVDEARPYASKNYTQLPKILAFRLRRIC</sequence>
<keyword evidence="2" id="KW-1185">Reference proteome</keyword>
<accession>A0A072PH92</accession>
<name>A0A072PH92_9EURO</name>
<dbReference type="AlphaFoldDB" id="A0A072PH92"/>
<evidence type="ECO:0000313" key="1">
    <source>
        <dbReference type="EMBL" id="KEF59122.1"/>
    </source>
</evidence>
<dbReference type="GeneID" id="25278899"/>
<dbReference type="CDD" id="cd02440">
    <property type="entry name" value="AdoMet_MTases"/>
    <property type="match status" value="1"/>
</dbReference>
<comment type="caution">
    <text evidence="1">The sequence shown here is derived from an EMBL/GenBank/DDBJ whole genome shotgun (WGS) entry which is preliminary data.</text>
</comment>
<proteinExistence type="predicted"/>
<protein>
    <submittedName>
        <fullName evidence="1">Uncharacterized protein</fullName>
    </submittedName>
</protein>